<dbReference type="Proteomes" id="UP000254764">
    <property type="component" value="Unassembled WGS sequence"/>
</dbReference>
<evidence type="ECO:0000313" key="2">
    <source>
        <dbReference type="EMBL" id="SSC67840.1"/>
    </source>
</evidence>
<sequence>MSVEPHRPGPLVCGTFSEIIAPRKGKGPWQRSGRRKRNMALRV</sequence>
<evidence type="ECO:0000313" key="3">
    <source>
        <dbReference type="Proteomes" id="UP000254764"/>
    </source>
</evidence>
<organism evidence="2 3">
    <name type="scientific">Ciceribacter selenitireducens ATCC BAA-1503</name>
    <dbReference type="NCBI Taxonomy" id="1336235"/>
    <lineage>
        <taxon>Bacteria</taxon>
        <taxon>Pseudomonadati</taxon>
        <taxon>Pseudomonadota</taxon>
        <taxon>Alphaproteobacteria</taxon>
        <taxon>Hyphomicrobiales</taxon>
        <taxon>Rhizobiaceae</taxon>
        <taxon>Ciceribacter</taxon>
    </lineage>
</organism>
<name>A0A376AJI3_9HYPH</name>
<dbReference type="EMBL" id="UEYP01000005">
    <property type="protein sequence ID" value="SSC67840.1"/>
    <property type="molecule type" value="Genomic_DNA"/>
</dbReference>
<reference evidence="3" key="1">
    <citation type="submission" date="2018-07" db="EMBL/GenBank/DDBJ databases">
        <authorList>
            <person name="Peiro R."/>
            <person name="Begona"/>
            <person name="Cbmso G."/>
            <person name="Lopez M."/>
            <person name="Gonzalez S."/>
        </authorList>
    </citation>
    <scope>NUCLEOTIDE SEQUENCE [LARGE SCALE GENOMIC DNA]</scope>
</reference>
<feature type="region of interest" description="Disordered" evidence="1">
    <location>
        <begin position="23"/>
        <end position="43"/>
    </location>
</feature>
<protein>
    <submittedName>
        <fullName evidence="2">Uncharacterized protein</fullName>
    </submittedName>
</protein>
<dbReference type="AlphaFoldDB" id="A0A376AJI3"/>
<keyword evidence="3" id="KW-1185">Reference proteome</keyword>
<evidence type="ECO:0000256" key="1">
    <source>
        <dbReference type="SAM" id="MobiDB-lite"/>
    </source>
</evidence>
<feature type="compositionally biased region" description="Basic residues" evidence="1">
    <location>
        <begin position="32"/>
        <end position="43"/>
    </location>
</feature>
<proteinExistence type="predicted"/>
<gene>
    <name evidence="2" type="ORF">RHIZ70_3548</name>
</gene>
<accession>A0A376AJI3</accession>